<sequence>MGRSRRNKENIAPQARDERPVDTKPERQESQDVENNDGFVEVSLGSASNQIEQKLSSASNCTTPKTANKGKGSDDIAQEEDAEMAEGDLDGLCNMESSGDLDNVELEELLEIEQEIPDDLGPLDPPVRPHTPLGGQSSRSQRLSEIDPKDLPAPLNVNKSSYFSKDNPMEAEPLFEEIPDDTEAWYEEGEVDEDGIRREEAELSLAEWNLERHPRFGAYRVKEISCLRVCWTIDD</sequence>
<feature type="region of interest" description="Disordered" evidence="1">
    <location>
        <begin position="50"/>
        <end position="98"/>
    </location>
</feature>
<evidence type="ECO:0000256" key="1">
    <source>
        <dbReference type="SAM" id="MobiDB-lite"/>
    </source>
</evidence>
<organism evidence="2 3">
    <name type="scientific">Cadophora malorum</name>
    <dbReference type="NCBI Taxonomy" id="108018"/>
    <lineage>
        <taxon>Eukaryota</taxon>
        <taxon>Fungi</taxon>
        <taxon>Dikarya</taxon>
        <taxon>Ascomycota</taxon>
        <taxon>Pezizomycotina</taxon>
        <taxon>Leotiomycetes</taxon>
        <taxon>Helotiales</taxon>
        <taxon>Ploettnerulaceae</taxon>
        <taxon>Cadophora</taxon>
    </lineage>
</organism>
<accession>A0A8H7W6Y1</accession>
<keyword evidence="3" id="KW-1185">Reference proteome</keyword>
<evidence type="ECO:0000313" key="2">
    <source>
        <dbReference type="EMBL" id="KAG4413129.1"/>
    </source>
</evidence>
<evidence type="ECO:0000313" key="3">
    <source>
        <dbReference type="Proteomes" id="UP000664132"/>
    </source>
</evidence>
<feature type="compositionally biased region" description="Basic and acidic residues" evidence="1">
    <location>
        <begin position="15"/>
        <end position="30"/>
    </location>
</feature>
<dbReference type="EMBL" id="JAFJYH010000332">
    <property type="protein sequence ID" value="KAG4413129.1"/>
    <property type="molecule type" value="Genomic_DNA"/>
</dbReference>
<feature type="region of interest" description="Disordered" evidence="1">
    <location>
        <begin position="1"/>
        <end position="38"/>
    </location>
</feature>
<comment type="caution">
    <text evidence="2">The sequence shown here is derived from an EMBL/GenBank/DDBJ whole genome shotgun (WGS) entry which is preliminary data.</text>
</comment>
<dbReference type="AlphaFoldDB" id="A0A8H7W6Y1"/>
<feature type="compositionally biased region" description="Polar residues" evidence="1">
    <location>
        <begin position="50"/>
        <end position="66"/>
    </location>
</feature>
<dbReference type="OrthoDB" id="3554771at2759"/>
<feature type="compositionally biased region" description="Acidic residues" evidence="1">
    <location>
        <begin position="173"/>
        <end position="182"/>
    </location>
</feature>
<proteinExistence type="predicted"/>
<feature type="region of interest" description="Disordered" evidence="1">
    <location>
        <begin position="112"/>
        <end position="182"/>
    </location>
</feature>
<gene>
    <name evidence="2" type="ORF">IFR04_013746</name>
</gene>
<protein>
    <submittedName>
        <fullName evidence="2">Uncharacterized protein</fullName>
    </submittedName>
</protein>
<dbReference type="Proteomes" id="UP000664132">
    <property type="component" value="Unassembled WGS sequence"/>
</dbReference>
<reference evidence="2" key="1">
    <citation type="submission" date="2021-02" db="EMBL/GenBank/DDBJ databases">
        <title>Genome sequence Cadophora malorum strain M34.</title>
        <authorList>
            <person name="Stefanovic E."/>
            <person name="Vu D."/>
            <person name="Scully C."/>
            <person name="Dijksterhuis J."/>
            <person name="Roader J."/>
            <person name="Houbraken J."/>
        </authorList>
    </citation>
    <scope>NUCLEOTIDE SEQUENCE</scope>
    <source>
        <strain evidence="2">M34</strain>
    </source>
</reference>
<feature type="compositionally biased region" description="Acidic residues" evidence="1">
    <location>
        <begin position="76"/>
        <end position="89"/>
    </location>
</feature>
<name>A0A8H7W6Y1_9HELO</name>